<evidence type="ECO:0000313" key="3">
    <source>
        <dbReference type="Proteomes" id="UP000252519"/>
    </source>
</evidence>
<evidence type="ECO:0000256" key="1">
    <source>
        <dbReference type="SAM" id="MobiDB-lite"/>
    </source>
</evidence>
<dbReference type="Proteomes" id="UP000252519">
    <property type="component" value="Unassembled WGS sequence"/>
</dbReference>
<evidence type="ECO:0000313" key="2">
    <source>
        <dbReference type="EMBL" id="RCN41016.1"/>
    </source>
</evidence>
<feature type="region of interest" description="Disordered" evidence="1">
    <location>
        <begin position="554"/>
        <end position="576"/>
    </location>
</feature>
<dbReference type="AlphaFoldDB" id="A0A368G9E8"/>
<organism evidence="2 3">
    <name type="scientific">Ancylostoma caninum</name>
    <name type="common">Dog hookworm</name>
    <dbReference type="NCBI Taxonomy" id="29170"/>
    <lineage>
        <taxon>Eukaryota</taxon>
        <taxon>Metazoa</taxon>
        <taxon>Ecdysozoa</taxon>
        <taxon>Nematoda</taxon>
        <taxon>Chromadorea</taxon>
        <taxon>Rhabditida</taxon>
        <taxon>Rhabditina</taxon>
        <taxon>Rhabditomorpha</taxon>
        <taxon>Strongyloidea</taxon>
        <taxon>Ancylostomatidae</taxon>
        <taxon>Ancylostomatinae</taxon>
        <taxon>Ancylostoma</taxon>
    </lineage>
</organism>
<reference evidence="2 3" key="1">
    <citation type="submission" date="2014-10" db="EMBL/GenBank/DDBJ databases">
        <title>Draft genome of the hookworm Ancylostoma caninum.</title>
        <authorList>
            <person name="Mitreva M."/>
        </authorList>
    </citation>
    <scope>NUCLEOTIDE SEQUENCE [LARGE SCALE GENOMIC DNA]</scope>
    <source>
        <strain evidence="2 3">Baltimore</strain>
    </source>
</reference>
<feature type="non-terminal residue" evidence="2">
    <location>
        <position position="945"/>
    </location>
</feature>
<proteinExistence type="predicted"/>
<name>A0A368G9E8_ANCCA</name>
<comment type="caution">
    <text evidence="2">The sequence shown here is derived from an EMBL/GenBank/DDBJ whole genome shotgun (WGS) entry which is preliminary data.</text>
</comment>
<accession>A0A368G9E8</accession>
<keyword evidence="3" id="KW-1185">Reference proteome</keyword>
<sequence length="945" mass="106328">MAISDLAISQLLKKFRRQLVGIADENTFDDAARNFESLITDELPTADDPLQFLRIILQLKKLEEIESKAFEEVNELASADREKTERDRLAALYASRQEQRKRLTLEYMYSYHDYLNALFHRHEDRAVQLINNRALEELQTFNDGDWKQWKEAVGELESVLDSSMRVRFRPEFADLQRKAFSLDSKIARSIASSTKYRRHEEKLALKLAQFEAWLKAMEDDVTMVESMPVGEEQTIRLVQLLSSCMSHQRLVGKLERLNVQNRDHVVQLCQRYYAIMSRLRRHNIEEGSLPLHVRTLVQAAPTQSQLSISSLASSDVMDRPESVLSASSSVDVGVASAESETPLEKSIGEIRRRLHLIIQSYNDGPKPLPVASSDYNLLLSYLEDISGLFVELPQANDARRGALENSLLHLQEHVNEVKSQMQQEIEEEVSLSEKEKEILLELSKLEQRVKSREVSDHNIIYDLDQLQTQMDLLRMIRSQPRRFVESDLIDREGSPSGKTRQKRKVLVMVTNTVTTIIQVVEERLLTIEAHSRDPVLQEKLALVKTNLRKLEEEASSSLPELSLGTSAAEQSHSPHLETETSAEMLYKDVPKNEAFAAAVVGVEQALDLAEDVNLESCDDQHVLSESLSLLERQQSSMDALSGIAEELSKSGYVEYIDTISALQERLSSVKMSLADRLSELRSRVAAHPEGTSGEEGMPATLIKEGEFEKLAEDVRKAIDSAESIAFAEHADLQLLNKAKDLLVAQEPTLSTLADVADEKAKLGDADYIDIISSLTEQFNSVKYAIEDRLDQSGLEEVYPQPATSLPTEDIHEHTEIYTDSSDVYPRLSEVLVSQLLDDEGVPKSDTAIKREGKARDETEDVAVANVAQMLDKLEQDVAELEQCLPVPSTSSSDLIAFQQGKTPKLAAKLEAIGDVPADLLPKKEDLAHRIDDVNKKLDEQVNDLK</sequence>
<dbReference type="STRING" id="29170.A0A368G9E8"/>
<dbReference type="OrthoDB" id="18740at2759"/>
<protein>
    <submittedName>
        <fullName evidence="2">Uncharacterized protein</fullName>
    </submittedName>
</protein>
<dbReference type="EMBL" id="JOJR01000253">
    <property type="protein sequence ID" value="RCN41016.1"/>
    <property type="molecule type" value="Genomic_DNA"/>
</dbReference>
<gene>
    <name evidence="2" type="ORF">ANCCAN_13023</name>
</gene>